<feature type="binding site" evidence="10">
    <location>
        <begin position="292"/>
        <end position="293"/>
    </location>
    <ligand>
        <name>L-histidine</name>
        <dbReference type="ChEBI" id="CHEBI:57595"/>
    </ligand>
</feature>
<evidence type="ECO:0000256" key="6">
    <source>
        <dbReference type="ARBA" id="ARBA00022917"/>
    </source>
</evidence>
<dbReference type="PANTHER" id="PTHR11476">
    <property type="entry name" value="HISTIDYL-TRNA SYNTHETASE"/>
    <property type="match status" value="1"/>
</dbReference>
<comment type="catalytic activity">
    <reaction evidence="8 9">
        <text>tRNA(His) + L-histidine + ATP = L-histidyl-tRNA(His) + AMP + diphosphate + H(+)</text>
        <dbReference type="Rhea" id="RHEA:17313"/>
        <dbReference type="Rhea" id="RHEA-COMP:9665"/>
        <dbReference type="Rhea" id="RHEA-COMP:9689"/>
        <dbReference type="ChEBI" id="CHEBI:15378"/>
        <dbReference type="ChEBI" id="CHEBI:30616"/>
        <dbReference type="ChEBI" id="CHEBI:33019"/>
        <dbReference type="ChEBI" id="CHEBI:57595"/>
        <dbReference type="ChEBI" id="CHEBI:78442"/>
        <dbReference type="ChEBI" id="CHEBI:78527"/>
        <dbReference type="ChEBI" id="CHEBI:456215"/>
        <dbReference type="EC" id="6.1.1.21"/>
    </reaction>
</comment>
<dbReference type="GO" id="GO:0005524">
    <property type="term" value="F:ATP binding"/>
    <property type="evidence" value="ECO:0007669"/>
    <property type="project" value="UniProtKB-UniRule"/>
</dbReference>
<dbReference type="AlphaFoldDB" id="A0A532V2Y0"/>
<reference evidence="12 13" key="1">
    <citation type="submission" date="2017-06" db="EMBL/GenBank/DDBJ databases">
        <title>Novel microbial phyla capable of carbon fixation and sulfur reduction in deep-sea sediments.</title>
        <authorList>
            <person name="Huang J."/>
            <person name="Baker B."/>
            <person name="Wang Y."/>
        </authorList>
    </citation>
    <scope>NUCLEOTIDE SEQUENCE [LARGE SCALE GENOMIC DNA]</scope>
    <source>
        <strain evidence="12">B3_LCP</strain>
    </source>
</reference>
<keyword evidence="7 9" id="KW-0030">Aminoacyl-tRNA synthetase</keyword>
<keyword evidence="6 9" id="KW-0648">Protein biosynthesis</keyword>
<feature type="binding site" evidence="10">
    <location>
        <position position="123"/>
    </location>
    <ligand>
        <name>L-histidine</name>
        <dbReference type="ChEBI" id="CHEBI:57595"/>
    </ligand>
</feature>
<evidence type="ECO:0000256" key="10">
    <source>
        <dbReference type="PIRSR" id="PIRSR001549-1"/>
    </source>
</evidence>
<feature type="domain" description="Aminoacyl-transfer RNA synthetases class-II family profile" evidence="11">
    <location>
        <begin position="12"/>
        <end position="367"/>
    </location>
</feature>
<dbReference type="Pfam" id="PF13393">
    <property type="entry name" value="tRNA-synt_His"/>
    <property type="match status" value="1"/>
</dbReference>
<evidence type="ECO:0000256" key="9">
    <source>
        <dbReference type="HAMAP-Rule" id="MF_00127"/>
    </source>
</evidence>
<feature type="binding site" evidence="10">
    <location>
        <position position="141"/>
    </location>
    <ligand>
        <name>L-histidine</name>
        <dbReference type="ChEBI" id="CHEBI:57595"/>
    </ligand>
</feature>
<dbReference type="InterPro" id="IPR006195">
    <property type="entry name" value="aa-tRNA-synth_II"/>
</dbReference>
<dbReference type="InterPro" id="IPR036621">
    <property type="entry name" value="Anticodon-bd_dom_sf"/>
</dbReference>
<dbReference type="GO" id="GO:0004821">
    <property type="term" value="F:histidine-tRNA ligase activity"/>
    <property type="evidence" value="ECO:0007669"/>
    <property type="project" value="UniProtKB-UniRule"/>
</dbReference>
<evidence type="ECO:0000256" key="3">
    <source>
        <dbReference type="ARBA" id="ARBA00022598"/>
    </source>
</evidence>
<comment type="similarity">
    <text evidence="1 9">Belongs to the class-II aminoacyl-tRNA synthetase family.</text>
</comment>
<dbReference type="SUPFAM" id="SSF52954">
    <property type="entry name" value="Class II aaRS ABD-related"/>
    <property type="match status" value="1"/>
</dbReference>
<dbReference type="Gene3D" id="3.30.930.10">
    <property type="entry name" value="Bira Bifunctional Protein, Domain 2"/>
    <property type="match status" value="1"/>
</dbReference>
<proteinExistence type="inferred from homology"/>
<evidence type="ECO:0000256" key="5">
    <source>
        <dbReference type="ARBA" id="ARBA00022840"/>
    </source>
</evidence>
<evidence type="ECO:0000256" key="8">
    <source>
        <dbReference type="ARBA" id="ARBA00047639"/>
    </source>
</evidence>
<feature type="binding site" evidence="10">
    <location>
        <position position="288"/>
    </location>
    <ligand>
        <name>L-histidine</name>
        <dbReference type="ChEBI" id="CHEBI:57595"/>
    </ligand>
</feature>
<evidence type="ECO:0000256" key="1">
    <source>
        <dbReference type="ARBA" id="ARBA00008226"/>
    </source>
</evidence>
<comment type="subcellular location">
    <subcellularLocation>
        <location evidence="9">Cytoplasm</location>
    </subcellularLocation>
</comment>
<keyword evidence="3 9" id="KW-0436">Ligase</keyword>
<dbReference type="EMBL" id="NJBN01000002">
    <property type="protein sequence ID" value="TKJ41574.1"/>
    <property type="molecule type" value="Genomic_DNA"/>
</dbReference>
<evidence type="ECO:0000313" key="13">
    <source>
        <dbReference type="Proteomes" id="UP000319619"/>
    </source>
</evidence>
<dbReference type="SUPFAM" id="SSF55681">
    <property type="entry name" value="Class II aaRS and biotin synthetases"/>
    <property type="match status" value="1"/>
</dbReference>
<evidence type="ECO:0000256" key="4">
    <source>
        <dbReference type="ARBA" id="ARBA00022741"/>
    </source>
</evidence>
<keyword evidence="5 9" id="KW-0067">ATP-binding</keyword>
<evidence type="ECO:0000256" key="2">
    <source>
        <dbReference type="ARBA" id="ARBA00011738"/>
    </source>
</evidence>
<dbReference type="CDD" id="cd00859">
    <property type="entry name" value="HisRS_anticodon"/>
    <property type="match status" value="1"/>
</dbReference>
<evidence type="ECO:0000259" key="11">
    <source>
        <dbReference type="PROSITE" id="PS50862"/>
    </source>
</evidence>
<feature type="binding site" evidence="10">
    <location>
        <begin position="93"/>
        <end position="95"/>
    </location>
    <ligand>
        <name>L-histidine</name>
        <dbReference type="ChEBI" id="CHEBI:57595"/>
    </ligand>
</feature>
<name>A0A532V2Y0_UNCL8</name>
<dbReference type="Gene3D" id="3.40.50.800">
    <property type="entry name" value="Anticodon-binding domain"/>
    <property type="match status" value="1"/>
</dbReference>
<dbReference type="EC" id="6.1.1.21" evidence="9"/>
<organism evidence="12 13">
    <name type="scientific">candidate division LCP-89 bacterium B3_LCP</name>
    <dbReference type="NCBI Taxonomy" id="2012998"/>
    <lineage>
        <taxon>Bacteria</taxon>
        <taxon>Pseudomonadati</taxon>
        <taxon>Bacteria division LCP-89</taxon>
    </lineage>
</organism>
<sequence length="452" mass="50367">MATKIKISNASGTRDFLPDEMILRKHVRAIIEEVFTNFGFQPLETPALERLEVLSGKYGKEADRLIFKILKRGESLKSGMESGELCDLGLRYDLTVPLARVIAMNRGQLVFPFKRYQIQPVWRAERPQKGRYREFIQCDADIVGTGSISADAEIIALTDSILKRLKIPGYRIHLNHRLLLQAVTQNAGIPGERFNEACISIDKLDKIGWDGVRGELEDRQFNNDMIIRLFEILQIEGKPGFILKEIEKILSTSPDGQKGITEVKQLFDDLAAFGVAEDHLSFDLYLARGLDYYTGPIFETLVEKPKIGSITGGGRYDGLIGMFSGEPIPASGTTIGIERIIEVIKELQLFKSDSRSDTKVLVTMFSPDTRAESFKIAAELRAAGVPSDVFLDGGKKIGKQFSNADRRGIPVVIVAGPEEIDRGEVTLKDLLSGEQKIIPRTKLVKEVKSLLQ</sequence>
<dbReference type="CDD" id="cd00773">
    <property type="entry name" value="HisRS-like_core"/>
    <property type="match status" value="1"/>
</dbReference>
<gene>
    <name evidence="9 12" type="primary">hisS</name>
    <name evidence="12" type="ORF">CEE37_03135</name>
</gene>
<comment type="subunit">
    <text evidence="2 9">Homodimer.</text>
</comment>
<dbReference type="NCBIfam" id="TIGR00442">
    <property type="entry name" value="hisS"/>
    <property type="match status" value="1"/>
</dbReference>
<dbReference type="GO" id="GO:0005737">
    <property type="term" value="C:cytoplasm"/>
    <property type="evidence" value="ECO:0007669"/>
    <property type="project" value="UniProtKB-SubCell"/>
</dbReference>
<dbReference type="InterPro" id="IPR045864">
    <property type="entry name" value="aa-tRNA-synth_II/BPL/LPL"/>
</dbReference>
<keyword evidence="9" id="KW-0963">Cytoplasm</keyword>
<dbReference type="InterPro" id="IPR015807">
    <property type="entry name" value="His-tRNA-ligase"/>
</dbReference>
<dbReference type="GO" id="GO:0006427">
    <property type="term" value="P:histidyl-tRNA aminoacylation"/>
    <property type="evidence" value="ECO:0007669"/>
    <property type="project" value="UniProtKB-UniRule"/>
</dbReference>
<dbReference type="Pfam" id="PF03129">
    <property type="entry name" value="HGTP_anticodon"/>
    <property type="match status" value="1"/>
</dbReference>
<evidence type="ECO:0000256" key="7">
    <source>
        <dbReference type="ARBA" id="ARBA00023146"/>
    </source>
</evidence>
<dbReference type="InterPro" id="IPR033656">
    <property type="entry name" value="HisRS_anticodon"/>
</dbReference>
<dbReference type="HAMAP" id="MF_00127">
    <property type="entry name" value="His_tRNA_synth"/>
    <property type="match status" value="1"/>
</dbReference>
<dbReference type="InterPro" id="IPR041715">
    <property type="entry name" value="HisRS-like_core"/>
</dbReference>
<evidence type="ECO:0000313" key="12">
    <source>
        <dbReference type="EMBL" id="TKJ41574.1"/>
    </source>
</evidence>
<dbReference type="PANTHER" id="PTHR11476:SF7">
    <property type="entry name" value="HISTIDINE--TRNA LIGASE"/>
    <property type="match status" value="1"/>
</dbReference>
<keyword evidence="4 9" id="KW-0547">Nucleotide-binding</keyword>
<dbReference type="InterPro" id="IPR004154">
    <property type="entry name" value="Anticodon-bd"/>
</dbReference>
<dbReference type="PROSITE" id="PS50862">
    <property type="entry name" value="AA_TRNA_LIGASE_II"/>
    <property type="match status" value="1"/>
</dbReference>
<feature type="binding site" evidence="10">
    <location>
        <position position="137"/>
    </location>
    <ligand>
        <name>L-histidine</name>
        <dbReference type="ChEBI" id="CHEBI:57595"/>
    </ligand>
</feature>
<dbReference type="Proteomes" id="UP000319619">
    <property type="component" value="Unassembled WGS sequence"/>
</dbReference>
<accession>A0A532V2Y0</accession>
<comment type="caution">
    <text evidence="12">The sequence shown here is derived from an EMBL/GenBank/DDBJ whole genome shotgun (WGS) entry which is preliminary data.</text>
</comment>
<protein>
    <recommendedName>
        <fullName evidence="9">Histidine--tRNA ligase</fullName>
        <ecNumber evidence="9">6.1.1.21</ecNumber>
    </recommendedName>
    <alternativeName>
        <fullName evidence="9">Histidyl-tRNA synthetase</fullName>
        <shortName evidence="9">HisRS</shortName>
    </alternativeName>
</protein>
<dbReference type="InterPro" id="IPR004516">
    <property type="entry name" value="HisRS/HisZ"/>
</dbReference>
<dbReference type="PIRSF" id="PIRSF001549">
    <property type="entry name" value="His-tRNA_synth"/>
    <property type="match status" value="1"/>
</dbReference>